<gene>
    <name evidence="2" type="ORF">DES53_110145</name>
</gene>
<reference evidence="2 3" key="1">
    <citation type="submission" date="2018-06" db="EMBL/GenBank/DDBJ databases">
        <title>Genomic Encyclopedia of Type Strains, Phase IV (KMG-IV): sequencing the most valuable type-strain genomes for metagenomic binning, comparative biology and taxonomic classification.</title>
        <authorList>
            <person name="Goeker M."/>
        </authorList>
    </citation>
    <scope>NUCLEOTIDE SEQUENCE [LARGE SCALE GENOMIC DNA]</scope>
    <source>
        <strain evidence="2 3">DSM 25532</strain>
    </source>
</reference>
<comment type="caution">
    <text evidence="2">The sequence shown here is derived from an EMBL/GenBank/DDBJ whole genome shotgun (WGS) entry which is preliminary data.</text>
</comment>
<dbReference type="Proteomes" id="UP000253426">
    <property type="component" value="Unassembled WGS sequence"/>
</dbReference>
<feature type="chain" id="PRO_5016976251" description="Glycosyl hydrolase family 32" evidence="1">
    <location>
        <begin position="24"/>
        <end position="520"/>
    </location>
</feature>
<proteinExistence type="predicted"/>
<evidence type="ECO:0000313" key="3">
    <source>
        <dbReference type="Proteomes" id="UP000253426"/>
    </source>
</evidence>
<feature type="signal peptide" evidence="1">
    <location>
        <begin position="1"/>
        <end position="23"/>
    </location>
</feature>
<name>A0A366H9Z7_9BACT</name>
<dbReference type="Gene3D" id="2.115.10.20">
    <property type="entry name" value="Glycosyl hydrolase domain, family 43"/>
    <property type="match status" value="1"/>
</dbReference>
<organism evidence="2 3">
    <name type="scientific">Roseimicrobium gellanilyticum</name>
    <dbReference type="NCBI Taxonomy" id="748857"/>
    <lineage>
        <taxon>Bacteria</taxon>
        <taxon>Pseudomonadati</taxon>
        <taxon>Verrucomicrobiota</taxon>
        <taxon>Verrucomicrobiia</taxon>
        <taxon>Verrucomicrobiales</taxon>
        <taxon>Verrucomicrobiaceae</taxon>
        <taxon>Roseimicrobium</taxon>
    </lineage>
</organism>
<sequence length="520" mass="57924">MRLPLSRRTIVHALAVVCLPALGYLPAQDNVKAQTSETVLFPFDDYGIPFSKGLILTLVPGHKSAHAPSIGFDPEHPGTPVMPIGKKGDPDFPRAYFCGTILHVDGEYRMWYSGFDGKARQVCYAVSKNGTEWTKPKLGLVDYNGSKENNLCAIDGEQAMRGMIVLVLYDPEDPDPERRFKMVREVNPEMKPAAVSADGVRWKSVAGGKDILGGGNLEPTGLVKHNGAYYIYGHGGPVPHPIQIRGYMRAQKRMMVTLASYDFENWTTAGHVSFRRDDLPPRPIKDFEFHRGEQVHLGASVWNRGNVLLGFYGQYHNETNDRRTAVVDIGLVVSNDAIHFKEPLPDFKIIPSFEEDDRAEPRLTQGQAFHNIGDRTFVYYGIWTEVDRNSPTGVRVATWQRDRLGYFAPVPEAKQAHCISSPIATVDEGAKVYVNATGLSDSGNLTVELLDEQLRPLPGYTAADFTPFEAKSGMRLPAVWQGRKSVEKVGGPIRVRINWSGENQEKTRLFAVYVENPQPQ</sequence>
<dbReference type="SUPFAM" id="SSF75005">
    <property type="entry name" value="Arabinanase/levansucrase/invertase"/>
    <property type="match status" value="2"/>
</dbReference>
<dbReference type="InterPro" id="IPR023296">
    <property type="entry name" value="Glyco_hydro_beta-prop_sf"/>
</dbReference>
<keyword evidence="3" id="KW-1185">Reference proteome</keyword>
<keyword evidence="1" id="KW-0732">Signal</keyword>
<evidence type="ECO:0000313" key="2">
    <source>
        <dbReference type="EMBL" id="RBP39121.1"/>
    </source>
</evidence>
<evidence type="ECO:0000256" key="1">
    <source>
        <dbReference type="SAM" id="SignalP"/>
    </source>
</evidence>
<evidence type="ECO:0008006" key="4">
    <source>
        <dbReference type="Google" id="ProtNLM"/>
    </source>
</evidence>
<protein>
    <recommendedName>
        <fullName evidence="4">Glycosyl hydrolase family 32</fullName>
    </recommendedName>
</protein>
<dbReference type="OrthoDB" id="180690at2"/>
<dbReference type="RefSeq" id="WP_113960885.1">
    <property type="nucleotide sequence ID" value="NZ_QNRR01000010.1"/>
</dbReference>
<dbReference type="EMBL" id="QNRR01000010">
    <property type="protein sequence ID" value="RBP39121.1"/>
    <property type="molecule type" value="Genomic_DNA"/>
</dbReference>
<accession>A0A366H9Z7</accession>
<dbReference type="AlphaFoldDB" id="A0A366H9Z7"/>